<keyword evidence="1" id="KW-0378">Hydrolase</keyword>
<dbReference type="EMBL" id="BLYI01000043">
    <property type="protein sequence ID" value="GFO85713.1"/>
    <property type="molecule type" value="Genomic_DNA"/>
</dbReference>
<feature type="transmembrane region" description="Helical" evidence="3">
    <location>
        <begin position="180"/>
        <end position="200"/>
    </location>
</feature>
<organism evidence="4 5">
    <name type="scientific">Anaerostipes butyraticus</name>
    <dbReference type="NCBI Taxonomy" id="645466"/>
    <lineage>
        <taxon>Bacteria</taxon>
        <taxon>Bacillati</taxon>
        <taxon>Bacillota</taxon>
        <taxon>Clostridia</taxon>
        <taxon>Lachnospirales</taxon>
        <taxon>Lachnospiraceae</taxon>
        <taxon>Anaerostipes</taxon>
    </lineage>
</organism>
<evidence type="ECO:0000313" key="4">
    <source>
        <dbReference type="EMBL" id="GFO85713.1"/>
    </source>
</evidence>
<evidence type="ECO:0008006" key="6">
    <source>
        <dbReference type="Google" id="ProtNLM"/>
    </source>
</evidence>
<dbReference type="InterPro" id="IPR011962">
    <property type="entry name" value="dCTP_deaminase"/>
</dbReference>
<dbReference type="GO" id="GO:0006229">
    <property type="term" value="P:dUTP biosynthetic process"/>
    <property type="evidence" value="ECO:0007669"/>
    <property type="project" value="InterPro"/>
</dbReference>
<dbReference type="Pfam" id="PF22769">
    <property type="entry name" value="DCD"/>
    <property type="match status" value="1"/>
</dbReference>
<dbReference type="AlphaFoldDB" id="A0A916QBR2"/>
<evidence type="ECO:0000256" key="2">
    <source>
        <dbReference type="ARBA" id="ARBA00023080"/>
    </source>
</evidence>
<sequence>MMLVDKDIKRWVSQGQLITEAYNEDNVTGISYDLSVDAFEGTDNEKVELAPSETIIIRTKEKLKMPYNITGRIGEKNSLLRLGIKVDGPQYFPGHETYAFLRVHNISGNIISLNKGDKIAQIFFEELKEVPEVTYDKQEGASFNNEEKYVGFGNYENKYRDKIKSFDKTKEEIENMSEKIYANVLTLMGIIVAIFSLISINSQAFTEADLNSSYIIAMNLSITFCITVMLGLILLIVNKRRSKGFYIVYSAILVFLLIATIAFCRMV</sequence>
<keyword evidence="3" id="KW-1133">Transmembrane helix</keyword>
<dbReference type="SUPFAM" id="SSF51283">
    <property type="entry name" value="dUTPase-like"/>
    <property type="match status" value="1"/>
</dbReference>
<dbReference type="RefSeq" id="WP_201311408.1">
    <property type="nucleotide sequence ID" value="NZ_BLYI01000043.1"/>
</dbReference>
<accession>A0A916QBR2</accession>
<feature type="transmembrane region" description="Helical" evidence="3">
    <location>
        <begin position="244"/>
        <end position="263"/>
    </location>
</feature>
<reference evidence="4" key="1">
    <citation type="submission" date="2020-06" db="EMBL/GenBank/DDBJ databases">
        <title>Characterization of fructooligosaccharide metabolism and fructooligosaccharide-degrading enzymes in human commensal butyrate producers.</title>
        <authorList>
            <person name="Tanno H."/>
            <person name="Fujii T."/>
            <person name="Hirano K."/>
            <person name="Maeno S."/>
            <person name="Tonozuka T."/>
            <person name="Sakamoto M."/>
            <person name="Ohkuma M."/>
            <person name="Tochio T."/>
            <person name="Endo A."/>
        </authorList>
    </citation>
    <scope>NUCLEOTIDE SEQUENCE</scope>
    <source>
        <strain evidence="4">JCM 17466</strain>
    </source>
</reference>
<evidence type="ECO:0000256" key="1">
    <source>
        <dbReference type="ARBA" id="ARBA00022801"/>
    </source>
</evidence>
<protein>
    <recommendedName>
        <fullName evidence="6">dUTPase-like domain-containing protein</fullName>
    </recommendedName>
</protein>
<dbReference type="Gene3D" id="2.70.40.10">
    <property type="match status" value="1"/>
</dbReference>
<dbReference type="Proteomes" id="UP000613208">
    <property type="component" value="Unassembled WGS sequence"/>
</dbReference>
<dbReference type="InterPro" id="IPR033704">
    <property type="entry name" value="dUTPase_trimeric"/>
</dbReference>
<dbReference type="PANTHER" id="PTHR42680">
    <property type="entry name" value="DCTP DEAMINASE"/>
    <property type="match status" value="1"/>
</dbReference>
<keyword evidence="2" id="KW-0546">Nucleotide metabolism</keyword>
<comment type="caution">
    <text evidence="4">The sequence shown here is derived from an EMBL/GenBank/DDBJ whole genome shotgun (WGS) entry which is preliminary data.</text>
</comment>
<keyword evidence="3" id="KW-0812">Transmembrane</keyword>
<dbReference type="PANTHER" id="PTHR42680:SF3">
    <property type="entry name" value="DCTP DEAMINASE"/>
    <property type="match status" value="1"/>
</dbReference>
<keyword evidence="5" id="KW-1185">Reference proteome</keyword>
<name>A0A916QBR2_9FIRM</name>
<gene>
    <name evidence="4" type="ORF">ANBU17_20600</name>
</gene>
<proteinExistence type="predicted"/>
<dbReference type="GO" id="GO:0008829">
    <property type="term" value="F:dCTP deaminase activity"/>
    <property type="evidence" value="ECO:0007669"/>
    <property type="project" value="InterPro"/>
</dbReference>
<evidence type="ECO:0000256" key="3">
    <source>
        <dbReference type="SAM" id="Phobius"/>
    </source>
</evidence>
<keyword evidence="3" id="KW-0472">Membrane</keyword>
<dbReference type="InterPro" id="IPR036157">
    <property type="entry name" value="dUTPase-like_sf"/>
</dbReference>
<feature type="transmembrane region" description="Helical" evidence="3">
    <location>
        <begin position="212"/>
        <end position="237"/>
    </location>
</feature>
<evidence type="ECO:0000313" key="5">
    <source>
        <dbReference type="Proteomes" id="UP000613208"/>
    </source>
</evidence>
<dbReference type="CDD" id="cd07557">
    <property type="entry name" value="trimeric_dUTPase"/>
    <property type="match status" value="1"/>
</dbReference>